<sequence length="65" mass="7478">MNEAKTLNEIRKIGIEALAKALGPIGMVRFIQSFDLGSGDYTKERLQWLDQSIDEIVDEIKRKRK</sequence>
<dbReference type="EMBL" id="CP006577">
    <property type="protein sequence ID" value="AIG98399.1"/>
    <property type="molecule type" value="Genomic_DNA"/>
</dbReference>
<evidence type="ECO:0000313" key="2">
    <source>
        <dbReference type="Proteomes" id="UP000028501"/>
    </source>
</evidence>
<proteinExistence type="predicted"/>
<dbReference type="HOGENOM" id="CLU_193886_1_0_2"/>
<dbReference type="RefSeq" id="WP_048095779.1">
    <property type="nucleotide sequence ID" value="NZ_CP006577.1"/>
</dbReference>
<name>A0A075WH27_ARCFL</name>
<reference evidence="1 2" key="1">
    <citation type="submission" date="2013-07" db="EMBL/GenBank/DDBJ databases">
        <title>Genome of Archaeoglobus fulgidus.</title>
        <authorList>
            <person name="Fiebig A."/>
            <person name="Birkeland N.-K."/>
        </authorList>
    </citation>
    <scope>NUCLEOTIDE SEQUENCE [LARGE SCALE GENOMIC DNA]</scope>
    <source>
        <strain evidence="1 2">DSM 8774</strain>
    </source>
</reference>
<organism evidence="1 2">
    <name type="scientific">Archaeoglobus fulgidus DSM 8774</name>
    <dbReference type="NCBI Taxonomy" id="1344584"/>
    <lineage>
        <taxon>Archaea</taxon>
        <taxon>Methanobacteriati</taxon>
        <taxon>Methanobacteriota</taxon>
        <taxon>Archaeoglobi</taxon>
        <taxon>Archaeoglobales</taxon>
        <taxon>Archaeoglobaceae</taxon>
        <taxon>Archaeoglobus</taxon>
    </lineage>
</organism>
<dbReference type="Proteomes" id="UP000028501">
    <property type="component" value="Chromosome"/>
</dbReference>
<accession>A0A075WH27</accession>
<dbReference type="KEGG" id="afg:AFULGI_00016400"/>
<evidence type="ECO:0000313" key="1">
    <source>
        <dbReference type="EMBL" id="AIG98399.1"/>
    </source>
</evidence>
<dbReference type="GeneID" id="24795141"/>
<protein>
    <submittedName>
        <fullName evidence="1">Uncharacterized protein</fullName>
    </submittedName>
</protein>
<gene>
    <name evidence="1" type="ORF">AFULGI_00016400</name>
</gene>
<dbReference type="AlphaFoldDB" id="A0A075WH27"/>